<organism evidence="2 3">
    <name type="scientific">Asticcacaulis biprosthecium C19</name>
    <dbReference type="NCBI Taxonomy" id="715226"/>
    <lineage>
        <taxon>Bacteria</taxon>
        <taxon>Pseudomonadati</taxon>
        <taxon>Pseudomonadota</taxon>
        <taxon>Alphaproteobacteria</taxon>
        <taxon>Caulobacterales</taxon>
        <taxon>Caulobacteraceae</taxon>
        <taxon>Asticcacaulis</taxon>
    </lineage>
</organism>
<dbReference type="eggNOG" id="COG1940">
    <property type="taxonomic scope" value="Bacteria"/>
</dbReference>
<dbReference type="STRING" id="715226.ABI_01280"/>
<dbReference type="InterPro" id="IPR043129">
    <property type="entry name" value="ATPase_NBD"/>
</dbReference>
<dbReference type="InterPro" id="IPR000600">
    <property type="entry name" value="ROK"/>
</dbReference>
<evidence type="ECO:0000313" key="3">
    <source>
        <dbReference type="Proteomes" id="UP000006512"/>
    </source>
</evidence>
<accession>F4QHY7</accession>
<dbReference type="InterPro" id="IPR036388">
    <property type="entry name" value="WH-like_DNA-bd_sf"/>
</dbReference>
<comment type="similarity">
    <text evidence="1">Belongs to the ROK (NagC/XylR) family.</text>
</comment>
<gene>
    <name evidence="2" type="ORF">ABI_01280</name>
</gene>
<dbReference type="Gene3D" id="1.10.10.10">
    <property type="entry name" value="Winged helix-like DNA-binding domain superfamily/Winged helix DNA-binding domain"/>
    <property type="match status" value="1"/>
</dbReference>
<dbReference type="Gene3D" id="3.30.420.40">
    <property type="match status" value="2"/>
</dbReference>
<name>F4QHY7_9CAUL</name>
<evidence type="ECO:0000256" key="1">
    <source>
        <dbReference type="ARBA" id="ARBA00006479"/>
    </source>
</evidence>
<dbReference type="SUPFAM" id="SSF53067">
    <property type="entry name" value="Actin-like ATPase domain"/>
    <property type="match status" value="1"/>
</dbReference>
<protein>
    <submittedName>
        <fullName evidence="2">ROK family protein</fullName>
    </submittedName>
</protein>
<dbReference type="Pfam" id="PF13412">
    <property type="entry name" value="HTH_24"/>
    <property type="match status" value="1"/>
</dbReference>
<dbReference type="InterPro" id="IPR036390">
    <property type="entry name" value="WH_DNA-bd_sf"/>
</dbReference>
<dbReference type="SUPFAM" id="SSF46785">
    <property type="entry name" value="Winged helix' DNA-binding domain"/>
    <property type="match status" value="1"/>
</dbReference>
<reference evidence="3" key="1">
    <citation type="submission" date="2011-03" db="EMBL/GenBank/DDBJ databases">
        <title>Draft genome sequence of Brevundimonas diminuta.</title>
        <authorList>
            <person name="Brown P.J.B."/>
            <person name="Buechlein A."/>
            <person name="Hemmerich C."/>
            <person name="Brun Y.V."/>
        </authorList>
    </citation>
    <scope>NUCLEOTIDE SEQUENCE [LARGE SCALE GENOMIC DNA]</scope>
    <source>
        <strain evidence="3">C19</strain>
    </source>
</reference>
<dbReference type="Pfam" id="PF00480">
    <property type="entry name" value="ROK"/>
    <property type="match status" value="1"/>
</dbReference>
<dbReference type="PANTHER" id="PTHR18964:SF149">
    <property type="entry name" value="BIFUNCTIONAL UDP-N-ACETYLGLUCOSAMINE 2-EPIMERASE_N-ACETYLMANNOSAMINE KINASE"/>
    <property type="match status" value="1"/>
</dbReference>
<dbReference type="AlphaFoldDB" id="F4QHY7"/>
<evidence type="ECO:0000313" key="2">
    <source>
        <dbReference type="EMBL" id="EGF91698.1"/>
    </source>
</evidence>
<dbReference type="eggNOG" id="COG1846">
    <property type="taxonomic scope" value="Bacteria"/>
</dbReference>
<dbReference type="PANTHER" id="PTHR18964">
    <property type="entry name" value="ROK (REPRESSOR, ORF, KINASE) FAMILY"/>
    <property type="match status" value="1"/>
</dbReference>
<dbReference type="HOGENOM" id="CLU_036604_13_0_5"/>
<keyword evidence="3" id="KW-1185">Reference proteome</keyword>
<dbReference type="Proteomes" id="UP000006512">
    <property type="component" value="Unassembled WGS sequence"/>
</dbReference>
<dbReference type="EMBL" id="GL883077">
    <property type="protein sequence ID" value="EGF91698.1"/>
    <property type="molecule type" value="Genomic_DNA"/>
</dbReference>
<sequence>MVRAGDYNQRVILQAIRAGGPVTRSELAGATGLTHQSVINITRRLMEDGIVQDEGAIIGGRGQPAARLAVNPDGAYALGLNIDREHVTLMLMDLSGKVRHRAYIPKRFALPEDVLAFVETQLDSVLGRRLISRKRLVGLGVAMPERMDCVEASARPDTYSEWSSLDIVETFTERLHMPVSVRNDVTAAVLGELQFGQGFQFKSFVYTLISAGIGTGLVVNGQPYEGGLRQTGEIGKYPIAQDSGGSGTLWDVLSVFAFQEMLGRRGIAPDRDLDESDPQVSAAVDAWVERAAGYMVAPYLALTYTLSPERHFIGGQLPPFVIERLCQALNARFAAYASSFPLGPFCAATTAVDAAALGAAVLAFQERLLPTPDVLMK</sequence>
<proteinExistence type="inferred from homology"/>